<dbReference type="InterPro" id="IPR025337">
    <property type="entry name" value="Questin_oxidase-like"/>
</dbReference>
<keyword evidence="1" id="KW-0560">Oxidoreductase</keyword>
<evidence type="ECO:0000256" key="2">
    <source>
        <dbReference type="SAM" id="MobiDB-lite"/>
    </source>
</evidence>
<accession>A0A5C3Q0U4</accession>
<evidence type="ECO:0000313" key="4">
    <source>
        <dbReference type="Proteomes" id="UP000305067"/>
    </source>
</evidence>
<dbReference type="AlphaFoldDB" id="A0A5C3Q0U4"/>
<dbReference type="PANTHER" id="PTHR35870">
    <property type="entry name" value="PROTEIN, PUTATIVE (AFU_ORTHOLOGUE AFUA_5G03330)-RELATED"/>
    <property type="match status" value="1"/>
</dbReference>
<dbReference type="GO" id="GO:0016491">
    <property type="term" value="F:oxidoreductase activity"/>
    <property type="evidence" value="ECO:0007669"/>
    <property type="project" value="UniProtKB-KW"/>
</dbReference>
<organism evidence="3 4">
    <name type="scientific">Pterulicium gracile</name>
    <dbReference type="NCBI Taxonomy" id="1884261"/>
    <lineage>
        <taxon>Eukaryota</taxon>
        <taxon>Fungi</taxon>
        <taxon>Dikarya</taxon>
        <taxon>Basidiomycota</taxon>
        <taxon>Agaricomycotina</taxon>
        <taxon>Agaricomycetes</taxon>
        <taxon>Agaricomycetidae</taxon>
        <taxon>Agaricales</taxon>
        <taxon>Pleurotineae</taxon>
        <taxon>Pterulaceae</taxon>
        <taxon>Pterulicium</taxon>
    </lineage>
</organism>
<proteinExistence type="predicted"/>
<feature type="compositionally biased region" description="Basic and acidic residues" evidence="2">
    <location>
        <begin position="446"/>
        <end position="460"/>
    </location>
</feature>
<evidence type="ECO:0000313" key="3">
    <source>
        <dbReference type="EMBL" id="TFK95196.1"/>
    </source>
</evidence>
<dbReference type="Pfam" id="PF14027">
    <property type="entry name" value="Questin_oxidase"/>
    <property type="match status" value="1"/>
</dbReference>
<keyword evidence="4" id="KW-1185">Reference proteome</keyword>
<sequence length="599" mass="66076">MSKFIQPAVICQQLRHRSPTLITKSTLPRRTTSAPLLAASHFSQSAAKMSPISVPVHEDNRFAPSSKSATAYKRFNLPETVTPGILHLPSSDGAQAKKALETLLAQDRESHHCFFNPAGFHNHLSHHLLAAYDLGASAELLEAIYENEKANLLPIDVVLDSATKQKNGQFDVKKDDVTITSSNWKRYLGQNNHYAAYVAFFTKEIQAVGVKGALERYIFSQDAKQNDALMQWRLTSGVFHPLIQIGYGLEFNSDAMVAQALAQTAMHSVRVPEVLLARPPPSSQSTPTPLLEILRKVYDSDVLKPVMPYDPDVGITQRYKDLYTNGRPEEIQHLSSLWWSKHKSQSGVSSKEIDAKIEELIWAATLILGAVSKRDRKPRLDFFLMHILNMTVFLPAYARVLSTEQMTIVLECILPSIIATLIMRGRPRIDVDFVMSYTKNPLPRALRRDDGAGASGDDKAGTTPSKDAIQPGASNPWLRILQDVVHAPDPHTMKAIRALYHGAQAYAYNAAPGHVVGAYEYADPTTSPSQSPILAAKGGDGETKRKEETLNGSGKLDGTVFVRVAGEVMDVLGWVTYGEDAGDWDRSGLGWDDAWKDGK</sequence>
<name>A0A5C3Q0U4_9AGAR</name>
<feature type="compositionally biased region" description="Basic and acidic residues" evidence="2">
    <location>
        <begin position="539"/>
        <end position="549"/>
    </location>
</feature>
<dbReference type="PANTHER" id="PTHR35870:SF1">
    <property type="entry name" value="PROTEIN, PUTATIVE (AFU_ORTHOLOGUE AFUA_5G03330)-RELATED"/>
    <property type="match status" value="1"/>
</dbReference>
<dbReference type="STRING" id="1884261.A0A5C3Q0U4"/>
<reference evidence="3 4" key="1">
    <citation type="journal article" date="2019" name="Nat. Ecol. Evol.">
        <title>Megaphylogeny resolves global patterns of mushroom evolution.</title>
        <authorList>
            <person name="Varga T."/>
            <person name="Krizsan K."/>
            <person name="Foldi C."/>
            <person name="Dima B."/>
            <person name="Sanchez-Garcia M."/>
            <person name="Sanchez-Ramirez S."/>
            <person name="Szollosi G.J."/>
            <person name="Szarkandi J.G."/>
            <person name="Papp V."/>
            <person name="Albert L."/>
            <person name="Andreopoulos W."/>
            <person name="Angelini C."/>
            <person name="Antonin V."/>
            <person name="Barry K.W."/>
            <person name="Bougher N.L."/>
            <person name="Buchanan P."/>
            <person name="Buyck B."/>
            <person name="Bense V."/>
            <person name="Catcheside P."/>
            <person name="Chovatia M."/>
            <person name="Cooper J."/>
            <person name="Damon W."/>
            <person name="Desjardin D."/>
            <person name="Finy P."/>
            <person name="Geml J."/>
            <person name="Haridas S."/>
            <person name="Hughes K."/>
            <person name="Justo A."/>
            <person name="Karasinski D."/>
            <person name="Kautmanova I."/>
            <person name="Kiss B."/>
            <person name="Kocsube S."/>
            <person name="Kotiranta H."/>
            <person name="LaButti K.M."/>
            <person name="Lechner B.E."/>
            <person name="Liimatainen K."/>
            <person name="Lipzen A."/>
            <person name="Lukacs Z."/>
            <person name="Mihaltcheva S."/>
            <person name="Morgado L.N."/>
            <person name="Niskanen T."/>
            <person name="Noordeloos M.E."/>
            <person name="Ohm R.A."/>
            <person name="Ortiz-Santana B."/>
            <person name="Ovrebo C."/>
            <person name="Racz N."/>
            <person name="Riley R."/>
            <person name="Savchenko A."/>
            <person name="Shiryaev A."/>
            <person name="Soop K."/>
            <person name="Spirin V."/>
            <person name="Szebenyi C."/>
            <person name="Tomsovsky M."/>
            <person name="Tulloss R.E."/>
            <person name="Uehling J."/>
            <person name="Grigoriev I.V."/>
            <person name="Vagvolgyi C."/>
            <person name="Papp T."/>
            <person name="Martin F.M."/>
            <person name="Miettinen O."/>
            <person name="Hibbett D.S."/>
            <person name="Nagy L.G."/>
        </authorList>
    </citation>
    <scope>NUCLEOTIDE SEQUENCE [LARGE SCALE GENOMIC DNA]</scope>
    <source>
        <strain evidence="3 4">CBS 309.79</strain>
    </source>
</reference>
<protein>
    <recommendedName>
        <fullName evidence="5">Oxidoreductase AflY</fullName>
    </recommendedName>
</protein>
<feature type="region of interest" description="Disordered" evidence="2">
    <location>
        <begin position="525"/>
        <end position="551"/>
    </location>
</feature>
<dbReference type="OrthoDB" id="10004862at2759"/>
<dbReference type="Proteomes" id="UP000305067">
    <property type="component" value="Unassembled WGS sequence"/>
</dbReference>
<feature type="region of interest" description="Disordered" evidence="2">
    <location>
        <begin position="445"/>
        <end position="473"/>
    </location>
</feature>
<dbReference type="EMBL" id="ML178909">
    <property type="protein sequence ID" value="TFK95196.1"/>
    <property type="molecule type" value="Genomic_DNA"/>
</dbReference>
<evidence type="ECO:0000256" key="1">
    <source>
        <dbReference type="ARBA" id="ARBA00023002"/>
    </source>
</evidence>
<gene>
    <name evidence="3" type="ORF">BDV98DRAFT_578164</name>
</gene>
<evidence type="ECO:0008006" key="5">
    <source>
        <dbReference type="Google" id="ProtNLM"/>
    </source>
</evidence>